<gene>
    <name evidence="2" type="ORF">ENM66_03950</name>
    <name evidence="1" type="ORF">ENP99_02065</name>
</gene>
<accession>A0A7J3Z748</accession>
<sequence>MNSVDEVCLEKVKIFTNFCVEKLGSLPISKREFYYIWRYVLAELGVLMDECDISEKVKSMCREIDVSSVRSATHKILYAQYSSITNEEVMQILARLCQCLKHIMSSITQHINSETKT</sequence>
<proteinExistence type="predicted"/>
<evidence type="ECO:0000313" key="1">
    <source>
        <dbReference type="EMBL" id="HEH30885.1"/>
    </source>
</evidence>
<evidence type="ECO:0000313" key="2">
    <source>
        <dbReference type="EMBL" id="HHQ50487.1"/>
    </source>
</evidence>
<dbReference type="AlphaFoldDB" id="A0A7J3Z748"/>
<dbReference type="EMBL" id="DRYQ01000055">
    <property type="protein sequence ID" value="HHQ50487.1"/>
    <property type="molecule type" value="Genomic_DNA"/>
</dbReference>
<name>A0A7J3Z748_9CREN</name>
<organism evidence="2">
    <name type="scientific">Ignisphaera aggregans</name>
    <dbReference type="NCBI Taxonomy" id="334771"/>
    <lineage>
        <taxon>Archaea</taxon>
        <taxon>Thermoproteota</taxon>
        <taxon>Thermoprotei</taxon>
        <taxon>Desulfurococcales</taxon>
        <taxon>Desulfurococcaceae</taxon>
        <taxon>Ignisphaera</taxon>
    </lineage>
</organism>
<dbReference type="EMBL" id="DSLL01000011">
    <property type="protein sequence ID" value="HEH30885.1"/>
    <property type="molecule type" value="Genomic_DNA"/>
</dbReference>
<comment type="caution">
    <text evidence="2">The sequence shown here is derived from an EMBL/GenBank/DDBJ whole genome shotgun (WGS) entry which is preliminary data.</text>
</comment>
<protein>
    <submittedName>
        <fullName evidence="2">Uncharacterized protein</fullName>
    </submittedName>
</protein>
<reference evidence="2" key="1">
    <citation type="journal article" date="2020" name="mSystems">
        <title>Genome- and Community-Level Interaction Insights into Carbon Utilization and Element Cycling Functions of Hydrothermarchaeota in Hydrothermal Sediment.</title>
        <authorList>
            <person name="Zhou Z."/>
            <person name="Liu Y."/>
            <person name="Xu W."/>
            <person name="Pan J."/>
            <person name="Luo Z.H."/>
            <person name="Li M."/>
        </authorList>
    </citation>
    <scope>NUCLEOTIDE SEQUENCE [LARGE SCALE GENOMIC DNA]</scope>
    <source>
        <strain evidence="2">SpSt-1105</strain>
        <strain evidence="1">SpSt-27</strain>
    </source>
</reference>